<gene>
    <name evidence="1" type="ORF">GCM10007854_28510</name>
</gene>
<reference evidence="1" key="2">
    <citation type="submission" date="2023-01" db="EMBL/GenBank/DDBJ databases">
        <title>Draft genome sequence of Algimonas porphyrae strain NBRC 108216.</title>
        <authorList>
            <person name="Sun Q."/>
            <person name="Mori K."/>
        </authorList>
    </citation>
    <scope>NUCLEOTIDE SEQUENCE</scope>
    <source>
        <strain evidence="1">NBRC 108216</strain>
    </source>
</reference>
<dbReference type="InterPro" id="IPR010323">
    <property type="entry name" value="DUF924"/>
</dbReference>
<reference evidence="1" key="1">
    <citation type="journal article" date="2014" name="Int. J. Syst. Evol. Microbiol.">
        <title>Complete genome of a new Firmicutes species belonging to the dominant human colonic microbiota ('Ruminococcus bicirculans') reveals two chromosomes and a selective capacity to utilize plant glucans.</title>
        <authorList>
            <consortium name="NISC Comparative Sequencing Program"/>
            <person name="Wegmann U."/>
            <person name="Louis P."/>
            <person name="Goesmann A."/>
            <person name="Henrissat B."/>
            <person name="Duncan S.H."/>
            <person name="Flint H.J."/>
        </authorList>
    </citation>
    <scope>NUCLEOTIDE SEQUENCE</scope>
    <source>
        <strain evidence="1">NBRC 108216</strain>
    </source>
</reference>
<evidence type="ECO:0000313" key="1">
    <source>
        <dbReference type="EMBL" id="GLQ21896.1"/>
    </source>
</evidence>
<dbReference type="SUPFAM" id="SSF48452">
    <property type="entry name" value="TPR-like"/>
    <property type="match status" value="1"/>
</dbReference>
<comment type="caution">
    <text evidence="1">The sequence shown here is derived from an EMBL/GenBank/DDBJ whole genome shotgun (WGS) entry which is preliminary data.</text>
</comment>
<dbReference type="InterPro" id="IPR011990">
    <property type="entry name" value="TPR-like_helical_dom_sf"/>
</dbReference>
<accession>A0ABQ5V2Y6</accession>
<protein>
    <submittedName>
        <fullName evidence="1">Membrane protein</fullName>
    </submittedName>
</protein>
<dbReference type="Pfam" id="PF06041">
    <property type="entry name" value="DUF924"/>
    <property type="match status" value="1"/>
</dbReference>
<sequence>MRLESKRVGKTAVTPQDVLDFWFAPDNQTYWFNATKAFDDEIRRRFERTASILADPVAVTGLNWRADPESQLAEIITLDQFPRNMYRDSPAAFAWDPLALTSADDMVDRGWDLEIPIARRSFVYMPLMHAENLIAQNRCVELSGTRLDDGGSTLRHAIAHRDVIERFGRFPHRNDVLGRDSTAEEREFLANGGYDPS</sequence>
<name>A0ABQ5V2Y6_9PROT</name>
<dbReference type="Gene3D" id="1.25.40.10">
    <property type="entry name" value="Tetratricopeptide repeat domain"/>
    <property type="match status" value="1"/>
</dbReference>
<organism evidence="1 2">
    <name type="scientific">Algimonas porphyrae</name>
    <dbReference type="NCBI Taxonomy" id="1128113"/>
    <lineage>
        <taxon>Bacteria</taxon>
        <taxon>Pseudomonadati</taxon>
        <taxon>Pseudomonadota</taxon>
        <taxon>Alphaproteobacteria</taxon>
        <taxon>Maricaulales</taxon>
        <taxon>Robiginitomaculaceae</taxon>
        <taxon>Algimonas</taxon>
    </lineage>
</organism>
<dbReference type="RefSeq" id="WP_284373940.1">
    <property type="nucleotide sequence ID" value="NZ_BSNJ01000007.1"/>
</dbReference>
<proteinExistence type="predicted"/>
<dbReference type="Proteomes" id="UP001161390">
    <property type="component" value="Unassembled WGS sequence"/>
</dbReference>
<evidence type="ECO:0000313" key="2">
    <source>
        <dbReference type="Proteomes" id="UP001161390"/>
    </source>
</evidence>
<dbReference type="EMBL" id="BSNJ01000007">
    <property type="protein sequence ID" value="GLQ21896.1"/>
    <property type="molecule type" value="Genomic_DNA"/>
</dbReference>
<dbReference type="Gene3D" id="1.20.58.320">
    <property type="entry name" value="TPR-like"/>
    <property type="match status" value="1"/>
</dbReference>
<keyword evidence="2" id="KW-1185">Reference proteome</keyword>